<name>A0A2N7IB52_9VIBR</name>
<dbReference type="InterPro" id="IPR009091">
    <property type="entry name" value="RCC1/BLIP-II"/>
</dbReference>
<dbReference type="RefSeq" id="WP_102578885.1">
    <property type="nucleotide sequence ID" value="NZ_MCYL01000044.1"/>
</dbReference>
<protein>
    <submittedName>
        <fullName evidence="2">Uncharacterized protein</fullName>
    </submittedName>
</protein>
<evidence type="ECO:0000256" key="1">
    <source>
        <dbReference type="SAM" id="SignalP"/>
    </source>
</evidence>
<dbReference type="InterPro" id="IPR051553">
    <property type="entry name" value="Ran_GTPase-activating"/>
</dbReference>
<sequence>MKLRAFFIVLLSSFLFSCGGENSGAPSQGGSNHLVESWKVPLAQSVNIQGDVFSGRTIYGNYTYFDPNSKARPENSSEFRWIIDNVTQSITSETFDLVNEHIGKDIVFCVTPIALGNVNFIGDEVCSLPVTVSEPSPITTSLDKIGQLIVGDTVSAEYTCDNCNRSLTTFLWQVDRNEDNIYGNTINVNGVTISDLSSTAESLTIENADVNKKVRLSVVTYSQSGQSSAQEEYNIYSRDSVHQFYTGRSTNAGLRNDGVAFSWGGSSSSGLDLTNVESVSTFYSSNIVTAKKKDNSVVYWGSSPSGTEPNALGAVPSFGAVAIWKTNGSVVTYGGATFGGDISGVSGLLDSGVVEIVSNNYCFSARKDNGDVIFWGGNFCRVEGPAEGLVATDIQTLYRTSNSLFAGIDSQGHVKSWGSIDNVNPQVDFTTVEADLQGGVSQIAATGTAFAARKSSGKVVTWGFENTGGTTTIPVDVTANLQSGVISLSATQSAFAALKSDGTVVTWGNSTRGGNGGVLTNIKSVVGNDQAFAAIKNDNTVVAWGGNSGGTIPGDISAQLVDVNALYALPNGRNFAALTNSGKVLAWGANKAEYDAIASQVSVDVVDIKAGWSSFIAIKKDGSVVVWGWSIAGGDPTTPDDITNELRTDDDILLESSL</sequence>
<evidence type="ECO:0000313" key="2">
    <source>
        <dbReference type="EMBL" id="PML53654.1"/>
    </source>
</evidence>
<dbReference type="PANTHER" id="PTHR45982">
    <property type="entry name" value="REGULATOR OF CHROMOSOME CONDENSATION"/>
    <property type="match status" value="1"/>
</dbReference>
<dbReference type="AlphaFoldDB" id="A0A2N7IB52"/>
<dbReference type="PANTHER" id="PTHR45982:SF1">
    <property type="entry name" value="REGULATOR OF CHROMOSOME CONDENSATION"/>
    <property type="match status" value="1"/>
</dbReference>
<accession>A0A2N7IB52</accession>
<dbReference type="Gene3D" id="2.130.10.30">
    <property type="entry name" value="Regulator of chromosome condensation 1/beta-lactamase-inhibitor protein II"/>
    <property type="match status" value="2"/>
</dbReference>
<feature type="signal peptide" evidence="1">
    <location>
        <begin position="1"/>
        <end position="17"/>
    </location>
</feature>
<comment type="caution">
    <text evidence="2">The sequence shown here is derived from an EMBL/GenBank/DDBJ whole genome shotgun (WGS) entry which is preliminary data.</text>
</comment>
<dbReference type="PROSITE" id="PS51257">
    <property type="entry name" value="PROKAR_LIPOPROTEIN"/>
    <property type="match status" value="1"/>
</dbReference>
<evidence type="ECO:0000313" key="3">
    <source>
        <dbReference type="Proteomes" id="UP000235746"/>
    </source>
</evidence>
<organism evidence="2 3">
    <name type="scientific">Vibrio lentus</name>
    <dbReference type="NCBI Taxonomy" id="136468"/>
    <lineage>
        <taxon>Bacteria</taxon>
        <taxon>Pseudomonadati</taxon>
        <taxon>Pseudomonadota</taxon>
        <taxon>Gammaproteobacteria</taxon>
        <taxon>Vibrionales</taxon>
        <taxon>Vibrionaceae</taxon>
        <taxon>Vibrio</taxon>
    </lineage>
</organism>
<feature type="chain" id="PRO_5014808393" evidence="1">
    <location>
        <begin position="18"/>
        <end position="658"/>
    </location>
</feature>
<dbReference type="SUPFAM" id="SSF50985">
    <property type="entry name" value="RCC1/BLIP-II"/>
    <property type="match status" value="2"/>
</dbReference>
<keyword evidence="1" id="KW-0732">Signal</keyword>
<dbReference type="Proteomes" id="UP000235746">
    <property type="component" value="Unassembled WGS sequence"/>
</dbReference>
<reference evidence="3" key="1">
    <citation type="submission" date="2016-07" db="EMBL/GenBank/DDBJ databases">
        <title>Nontailed viruses are major unrecognized killers of bacteria in the ocean.</title>
        <authorList>
            <person name="Kauffman K."/>
            <person name="Hussain F."/>
            <person name="Yang J."/>
            <person name="Arevalo P."/>
            <person name="Brown J."/>
            <person name="Cutler M."/>
            <person name="Kelly L."/>
            <person name="Polz M.F."/>
        </authorList>
    </citation>
    <scope>NUCLEOTIDE SEQUENCE [LARGE SCALE GENOMIC DNA]</scope>
    <source>
        <strain evidence="3">10N.261.51.B8</strain>
    </source>
</reference>
<gene>
    <name evidence="2" type="ORF">BCT74_09860</name>
</gene>
<dbReference type="EMBL" id="MCYL01000044">
    <property type="protein sequence ID" value="PML53654.1"/>
    <property type="molecule type" value="Genomic_DNA"/>
</dbReference>
<proteinExistence type="predicted"/>